<keyword evidence="2" id="KW-1185">Reference proteome</keyword>
<dbReference type="EMBL" id="JAUTXU010000022">
    <property type="protein sequence ID" value="KAK3720340.1"/>
    <property type="molecule type" value="Genomic_DNA"/>
</dbReference>
<evidence type="ECO:0000313" key="1">
    <source>
        <dbReference type="EMBL" id="KAK3720340.1"/>
    </source>
</evidence>
<comment type="caution">
    <text evidence="1">The sequence shown here is derived from an EMBL/GenBank/DDBJ whole genome shotgun (WGS) entry which is preliminary data.</text>
</comment>
<protein>
    <submittedName>
        <fullName evidence="1">Uncharacterized protein</fullName>
    </submittedName>
</protein>
<dbReference type="Proteomes" id="UP001281147">
    <property type="component" value="Unassembled WGS sequence"/>
</dbReference>
<reference evidence="1" key="1">
    <citation type="submission" date="2023-07" db="EMBL/GenBank/DDBJ databases">
        <title>Black Yeasts Isolated from many extreme environments.</title>
        <authorList>
            <person name="Coleine C."/>
            <person name="Stajich J.E."/>
            <person name="Selbmann L."/>
        </authorList>
    </citation>
    <scope>NUCLEOTIDE SEQUENCE</scope>
    <source>
        <strain evidence="1">CCFEE 5714</strain>
    </source>
</reference>
<name>A0ACC3NP20_9PEZI</name>
<gene>
    <name evidence="1" type="ORF">LTR37_003751</name>
</gene>
<evidence type="ECO:0000313" key="2">
    <source>
        <dbReference type="Proteomes" id="UP001281147"/>
    </source>
</evidence>
<accession>A0ACC3NP20</accession>
<proteinExistence type="predicted"/>
<sequence length="887" mass="98392">MSAGNDETVLLTNDHDYRRGSTAKKRTRDEVDETDIDRRPFTIRDPAEPFARPRILTPICLLQRAQLPLACLDTAQPGSRLFSARTTILETTTHHGDEAAVLLAREGKERRLYAIERVQSRTYALCRLGESVKEEQLRERSKCILRQDGPKPKRQALQLGEDGQPWWSRATIDVPVGVRKDTGAASMLMLSMQRTVSKESKDVEKSLNADPTVALPCVPANEVTPDNMDAAQTPLSALESMQELAKHYLEALYVSRTSLAYFTKGPLSRARAAFSSQSLGMTPFELPRFLRQSILTSTAMDKKYRDGIPGILKELPVPKLDSPEQPRKGKKKSKKFKPKRDKAGCFVDEEEYVERWWRAEDEGIPGPITAETTDAALRRRLPKIRSRETFLQVILVLEVLALEASAGPQCDGDQGIPAAAETQEAETQCVESQTLPEGKKSKPKKKQDLAALLEMLLDKLCIWHSLEAHSPSKGRRGDEQTAEDDANDELRSFCIEVVVPFYVSRIPHYANIVNKKLGGPSAATPVKRKFDTMRKPGEPATRQVPEKRPRQPLARVSTDTLNHSSKRPPSLHRSATDTEAFLHIKREGSEILPSLDTIPPANKAQQRRTTASRPGRASLMHQISFSKREVDLSAMSQASEVKMRKKAEVEEKLREAISTLKKPNRALAVKEIADSTDESFAKAVSKGSRGTMQQAKPAREREDVQRRDLLHVTATPKHGRAVKATPYKRAQPSTSARREADSSGGTSLSYVPSSSARLLAEHQEQHAVPSSSFAVPQTGHRPRHTNAASHSNVSDTPSRGFAKYMPRGLVREPGTLESPVRERSATVQQTPSKAVKALQLPVADVEVRGTPLRPPLKHGGDAVHQPDKAQASVYDALGWDEEYDDLA</sequence>
<organism evidence="1 2">
    <name type="scientific">Vermiconidia calcicola</name>
    <dbReference type="NCBI Taxonomy" id="1690605"/>
    <lineage>
        <taxon>Eukaryota</taxon>
        <taxon>Fungi</taxon>
        <taxon>Dikarya</taxon>
        <taxon>Ascomycota</taxon>
        <taxon>Pezizomycotina</taxon>
        <taxon>Dothideomycetes</taxon>
        <taxon>Dothideomycetidae</taxon>
        <taxon>Mycosphaerellales</taxon>
        <taxon>Extremaceae</taxon>
        <taxon>Vermiconidia</taxon>
    </lineage>
</organism>